<sequence>MGWVVSVLRRAALTVALGFSGGGRRGPREKRFQRGVGGTFQSPIQIGIHRAAIHNCRLRRNRYFRKKGRKEGCMIIITSGCLCLQMSFSLFSFCNLVFYTGEGALNIFFVFF</sequence>
<feature type="chain" id="PRO_5040151990" description="Secreted protein" evidence="2">
    <location>
        <begin position="19"/>
        <end position="112"/>
    </location>
</feature>
<evidence type="ECO:0008006" key="5">
    <source>
        <dbReference type="Google" id="ProtNLM"/>
    </source>
</evidence>
<protein>
    <recommendedName>
        <fullName evidence="5">Secreted protein</fullName>
    </recommendedName>
</protein>
<proteinExistence type="predicted"/>
<keyword evidence="1" id="KW-1133">Transmembrane helix</keyword>
<evidence type="ECO:0000313" key="3">
    <source>
        <dbReference type="EMBL" id="KAF2263434.1"/>
    </source>
</evidence>
<gene>
    <name evidence="3" type="ORF">CC78DRAFT_275293</name>
</gene>
<keyword evidence="4" id="KW-1185">Reference proteome</keyword>
<dbReference type="AlphaFoldDB" id="A0A9P4KC97"/>
<dbReference type="Proteomes" id="UP000800093">
    <property type="component" value="Unassembled WGS sequence"/>
</dbReference>
<name>A0A9P4KC97_9PLEO</name>
<comment type="caution">
    <text evidence="3">The sequence shown here is derived from an EMBL/GenBank/DDBJ whole genome shotgun (WGS) entry which is preliminary data.</text>
</comment>
<feature type="signal peptide" evidence="2">
    <location>
        <begin position="1"/>
        <end position="18"/>
    </location>
</feature>
<evidence type="ECO:0000313" key="4">
    <source>
        <dbReference type="Proteomes" id="UP000800093"/>
    </source>
</evidence>
<keyword evidence="1" id="KW-0472">Membrane</keyword>
<evidence type="ECO:0000256" key="1">
    <source>
        <dbReference type="SAM" id="Phobius"/>
    </source>
</evidence>
<keyword evidence="2" id="KW-0732">Signal</keyword>
<reference evidence="4" key="1">
    <citation type="journal article" date="2020" name="Stud. Mycol.">
        <title>101 Dothideomycetes genomes: A test case for predicting lifestyles and emergence of pathogens.</title>
        <authorList>
            <person name="Haridas S."/>
            <person name="Albert R."/>
            <person name="Binder M."/>
            <person name="Bloem J."/>
            <person name="LaButti K."/>
            <person name="Salamov A."/>
            <person name="Andreopoulos B."/>
            <person name="Baker S."/>
            <person name="Barry K."/>
            <person name="Bills G."/>
            <person name="Bluhm B."/>
            <person name="Cannon C."/>
            <person name="Castanera R."/>
            <person name="Culley D."/>
            <person name="Daum C."/>
            <person name="Ezra D."/>
            <person name="Gonzalez J."/>
            <person name="Henrissat B."/>
            <person name="Kuo A."/>
            <person name="Liang C."/>
            <person name="Lipzen A."/>
            <person name="Lutzoni F."/>
            <person name="Magnuson J."/>
            <person name="Mondo S."/>
            <person name="Nolan M."/>
            <person name="Ohm R."/>
            <person name="Pangilinan J."/>
            <person name="Park H.-J."/>
            <person name="Ramirez L."/>
            <person name="Alfaro M."/>
            <person name="Sun H."/>
            <person name="Tritt A."/>
            <person name="Yoshinaga Y."/>
            <person name="Zwiers L.-H."/>
            <person name="Turgeon B."/>
            <person name="Goodwin S."/>
            <person name="Spatafora J."/>
            <person name="Crous P."/>
            <person name="Grigoriev I."/>
        </authorList>
    </citation>
    <scope>NUCLEOTIDE SEQUENCE [LARGE SCALE GENOMIC DNA]</scope>
    <source>
        <strain evidence="4">CBS 304.66</strain>
    </source>
</reference>
<feature type="transmembrane region" description="Helical" evidence="1">
    <location>
        <begin position="72"/>
        <end position="99"/>
    </location>
</feature>
<keyword evidence="1" id="KW-0812">Transmembrane</keyword>
<evidence type="ECO:0000256" key="2">
    <source>
        <dbReference type="SAM" id="SignalP"/>
    </source>
</evidence>
<organism evidence="3 4">
    <name type="scientific">Lojkania enalia</name>
    <dbReference type="NCBI Taxonomy" id="147567"/>
    <lineage>
        <taxon>Eukaryota</taxon>
        <taxon>Fungi</taxon>
        <taxon>Dikarya</taxon>
        <taxon>Ascomycota</taxon>
        <taxon>Pezizomycotina</taxon>
        <taxon>Dothideomycetes</taxon>
        <taxon>Pleosporomycetidae</taxon>
        <taxon>Pleosporales</taxon>
        <taxon>Pleosporales incertae sedis</taxon>
        <taxon>Lojkania</taxon>
    </lineage>
</organism>
<accession>A0A9P4KC97</accession>
<dbReference type="EMBL" id="ML986626">
    <property type="protein sequence ID" value="KAF2263434.1"/>
    <property type="molecule type" value="Genomic_DNA"/>
</dbReference>